<dbReference type="PANTHER" id="PTHR24020:SF84">
    <property type="entry name" value="VWFA DOMAIN-CONTAINING PROTEIN"/>
    <property type="match status" value="1"/>
</dbReference>
<dbReference type="InterPro" id="IPR002035">
    <property type="entry name" value="VWF_A"/>
</dbReference>
<dbReference type="PROSITE" id="PS50234">
    <property type="entry name" value="VWFA"/>
    <property type="match status" value="4"/>
</dbReference>
<dbReference type="Pfam" id="PF00092">
    <property type="entry name" value="VWA"/>
    <property type="match status" value="4"/>
</dbReference>
<dbReference type="AlphaFoldDB" id="A0A6S7KKV2"/>
<proteinExistence type="predicted"/>
<dbReference type="PRINTS" id="PR00453">
    <property type="entry name" value="VWFADOMAIN"/>
</dbReference>
<dbReference type="CDD" id="cd01450">
    <property type="entry name" value="vWFA_subfamily_ECM"/>
    <property type="match status" value="3"/>
</dbReference>
<organism evidence="1 2">
    <name type="scientific">Paramuricea clavata</name>
    <name type="common">Red gorgonian</name>
    <name type="synonym">Violescent sea-whip</name>
    <dbReference type="NCBI Taxonomy" id="317549"/>
    <lineage>
        <taxon>Eukaryota</taxon>
        <taxon>Metazoa</taxon>
        <taxon>Cnidaria</taxon>
        <taxon>Anthozoa</taxon>
        <taxon>Octocorallia</taxon>
        <taxon>Malacalcyonacea</taxon>
        <taxon>Plexauridae</taxon>
        <taxon>Paramuricea</taxon>
    </lineage>
</organism>
<dbReference type="EMBL" id="CACRXK020015798">
    <property type="protein sequence ID" value="CAB4028883.1"/>
    <property type="molecule type" value="Genomic_DNA"/>
</dbReference>
<dbReference type="SUPFAM" id="SSF53300">
    <property type="entry name" value="vWA-like"/>
    <property type="match status" value="4"/>
</dbReference>
<accession>A0A6S7KKV2</accession>
<dbReference type="OrthoDB" id="5965743at2759"/>
<dbReference type="PANTHER" id="PTHR24020">
    <property type="entry name" value="COLLAGEN ALPHA"/>
    <property type="match status" value="1"/>
</dbReference>
<dbReference type="SMART" id="SM00327">
    <property type="entry name" value="VWA"/>
    <property type="match status" value="3"/>
</dbReference>
<evidence type="ECO:0000313" key="1">
    <source>
        <dbReference type="EMBL" id="CAB4028883.1"/>
    </source>
</evidence>
<dbReference type="Proteomes" id="UP001152795">
    <property type="component" value="Unassembled WGS sequence"/>
</dbReference>
<dbReference type="InterPro" id="IPR050525">
    <property type="entry name" value="ECM_Assembly_Org"/>
</dbReference>
<dbReference type="Gene3D" id="3.40.50.410">
    <property type="entry name" value="von Willebrand factor, type A domain"/>
    <property type="match status" value="4"/>
</dbReference>
<dbReference type="InterPro" id="IPR036465">
    <property type="entry name" value="vWFA_dom_sf"/>
</dbReference>
<sequence length="656" mass="73309">MQFSNKFRTVIEFDFGKHKTTKDIQNNIKTLVHQHGNQTFAGNALKHVNKHVFPAGNASGRPDAEKVLLLITDGQPHDPEVALEEAVKLKKKGVHLITIGAGTEKWISKLKLFLNRLGSKPTHNHQEEFKYLQRITHKLVNDICGSKERQPATPHKCFQEKKDILIMMDGSKSIGKRKFKKVRSFLQDFLSRVDVGSSRIHVGVIEFSDSHTTSIEVSLNQYTTVEDLVAAVAKIMYQGGKEADLLDALRTADSTVLTGSHGDRITAPDTIIIFTDGNYNDEGIPEVLKKLRKRKVRIVSVGVGGQGKNFKQVKVDALAIGTGDVYDLTNLESSEFIDDIAPSTCKMTSCTSAAPKCSPENQDILFLMDGSVNIGSAFFRLGQRFVKRLIDKMTIGKNTTHVGVMQYGSAGRVSHVSRLTTNNLRSQISNQISRMVYMDERRDSDLAYALSIASDTLLNPREKGRDVVSKTIVLITDGDINDFAEVNSMAKTVRNRGIRIIALSNGMNSDYKTYVSSLGLIASGPKEYYRVDNSQFNEVLAELEKTVCISEPQIPETCFSQKRRVFFALDSSSGRGKKKFREVKEFMENLVTKLQIGVSNSPVGFLQYDDLTTSRDRVVFEKDESVEETLSRIKNMKYRKGRESYLGNALKIVNNQ</sequence>
<evidence type="ECO:0000313" key="2">
    <source>
        <dbReference type="Proteomes" id="UP001152795"/>
    </source>
</evidence>
<keyword evidence="2" id="KW-1185">Reference proteome</keyword>
<feature type="non-terminal residue" evidence="1">
    <location>
        <position position="656"/>
    </location>
</feature>
<gene>
    <name evidence="1" type="ORF">PACLA_8A018510</name>
</gene>
<name>A0A6S7KKV2_PARCT</name>
<reference evidence="1" key="1">
    <citation type="submission" date="2020-04" db="EMBL/GenBank/DDBJ databases">
        <authorList>
            <person name="Alioto T."/>
            <person name="Alioto T."/>
            <person name="Gomez Garrido J."/>
        </authorList>
    </citation>
    <scope>NUCLEOTIDE SEQUENCE</scope>
    <source>
        <strain evidence="1">A484AB</strain>
    </source>
</reference>
<comment type="caution">
    <text evidence="1">The sequence shown here is derived from an EMBL/GenBank/DDBJ whole genome shotgun (WGS) entry which is preliminary data.</text>
</comment>
<protein>
    <submittedName>
        <fullName evidence="1">Uncharacterized protein</fullName>
    </submittedName>
</protein>